<name>A0A4E0RF68_FASHE</name>
<evidence type="ECO:0000256" key="7">
    <source>
        <dbReference type="ARBA" id="ARBA00023136"/>
    </source>
</evidence>
<evidence type="ECO:0000256" key="8">
    <source>
        <dbReference type="SAM" id="MobiDB-lite"/>
    </source>
</evidence>
<dbReference type="Gene3D" id="3.90.190.10">
    <property type="entry name" value="Protein tyrosine phosphatase superfamily"/>
    <property type="match status" value="1"/>
</dbReference>
<dbReference type="GO" id="GO:0004726">
    <property type="term" value="F:non-membrane spanning protein tyrosine phosphatase activity"/>
    <property type="evidence" value="ECO:0007669"/>
    <property type="project" value="TreeGrafter"/>
</dbReference>
<evidence type="ECO:0000256" key="5">
    <source>
        <dbReference type="ARBA" id="ARBA00022801"/>
    </source>
</evidence>
<dbReference type="InterPro" id="IPR051985">
    <property type="entry name" value="NR_tyrosine_phosphatase"/>
</dbReference>
<keyword evidence="13" id="KW-1185">Reference proteome</keyword>
<dbReference type="PANTHER" id="PTHR46047:SF3">
    <property type="entry name" value="TYROSINE-PROTEIN PHOSPHATASE NON-RECEPTOR TYPE 61F"/>
    <property type="match status" value="1"/>
</dbReference>
<dbReference type="GO" id="GO:0046426">
    <property type="term" value="P:negative regulation of receptor signaling pathway via JAK-STAT"/>
    <property type="evidence" value="ECO:0007669"/>
    <property type="project" value="TreeGrafter"/>
</dbReference>
<keyword evidence="4" id="KW-0597">Phosphoprotein</keyword>
<dbReference type="SMART" id="SM00404">
    <property type="entry name" value="PTPc_motif"/>
    <property type="match status" value="1"/>
</dbReference>
<dbReference type="GO" id="GO:0005737">
    <property type="term" value="C:cytoplasm"/>
    <property type="evidence" value="ECO:0007669"/>
    <property type="project" value="TreeGrafter"/>
</dbReference>
<dbReference type="InterPro" id="IPR000387">
    <property type="entry name" value="Tyr_Pase_dom"/>
</dbReference>
<dbReference type="GO" id="GO:0070373">
    <property type="term" value="P:negative regulation of ERK1 and ERK2 cascade"/>
    <property type="evidence" value="ECO:0007669"/>
    <property type="project" value="TreeGrafter"/>
</dbReference>
<evidence type="ECO:0000256" key="3">
    <source>
        <dbReference type="ARBA" id="ARBA00013064"/>
    </source>
</evidence>
<dbReference type="PRINTS" id="PR00700">
    <property type="entry name" value="PRTYPHPHTASE"/>
</dbReference>
<dbReference type="PROSITE" id="PS50055">
    <property type="entry name" value="TYR_PHOSPHATASE_PTP"/>
    <property type="match status" value="1"/>
</dbReference>
<proteinExistence type="inferred from homology"/>
<organism evidence="12 13">
    <name type="scientific">Fasciola hepatica</name>
    <name type="common">Liver fluke</name>
    <dbReference type="NCBI Taxonomy" id="6192"/>
    <lineage>
        <taxon>Eukaryota</taxon>
        <taxon>Metazoa</taxon>
        <taxon>Spiralia</taxon>
        <taxon>Lophotrochozoa</taxon>
        <taxon>Platyhelminthes</taxon>
        <taxon>Trematoda</taxon>
        <taxon>Digenea</taxon>
        <taxon>Plagiorchiida</taxon>
        <taxon>Echinostomata</taxon>
        <taxon>Echinostomatoidea</taxon>
        <taxon>Fasciolidae</taxon>
        <taxon>Fasciola</taxon>
    </lineage>
</organism>
<feature type="compositionally biased region" description="Acidic residues" evidence="8">
    <location>
        <begin position="337"/>
        <end position="355"/>
    </location>
</feature>
<evidence type="ECO:0000256" key="9">
    <source>
        <dbReference type="SAM" id="Phobius"/>
    </source>
</evidence>
<feature type="compositionally biased region" description="Polar residues" evidence="8">
    <location>
        <begin position="325"/>
        <end position="335"/>
    </location>
</feature>
<dbReference type="GO" id="GO:0019901">
    <property type="term" value="F:protein kinase binding"/>
    <property type="evidence" value="ECO:0007669"/>
    <property type="project" value="TreeGrafter"/>
</dbReference>
<evidence type="ECO:0000313" key="12">
    <source>
        <dbReference type="EMBL" id="THD27529.1"/>
    </source>
</evidence>
<dbReference type="GO" id="GO:0012505">
    <property type="term" value="C:endomembrane system"/>
    <property type="evidence" value="ECO:0007669"/>
    <property type="project" value="UniProtKB-SubCell"/>
</dbReference>
<dbReference type="Pfam" id="PF00102">
    <property type="entry name" value="Y_phosphatase"/>
    <property type="match status" value="1"/>
</dbReference>
<keyword evidence="9" id="KW-0812">Transmembrane</keyword>
<dbReference type="InterPro" id="IPR016130">
    <property type="entry name" value="Tyr_Pase_AS"/>
</dbReference>
<evidence type="ECO:0000256" key="6">
    <source>
        <dbReference type="ARBA" id="ARBA00022912"/>
    </source>
</evidence>
<evidence type="ECO:0000259" key="10">
    <source>
        <dbReference type="PROSITE" id="PS50055"/>
    </source>
</evidence>
<evidence type="ECO:0000256" key="2">
    <source>
        <dbReference type="ARBA" id="ARBA00009701"/>
    </source>
</evidence>
<protein>
    <recommendedName>
        <fullName evidence="3">protein-tyrosine-phosphatase</fullName>
        <ecNumber evidence="3">3.1.3.48</ecNumber>
    </recommendedName>
</protein>
<gene>
    <name evidence="12" type="ORF">D915_001642</name>
</gene>
<dbReference type="InterPro" id="IPR000242">
    <property type="entry name" value="PTP_cat"/>
</dbReference>
<comment type="similarity">
    <text evidence="2">Belongs to the protein-tyrosine phosphatase family. Non-receptor class 1 subfamily.</text>
</comment>
<dbReference type="Proteomes" id="UP000230066">
    <property type="component" value="Unassembled WGS sequence"/>
</dbReference>
<accession>A0A4E0RF68</accession>
<dbReference type="EC" id="3.1.3.48" evidence="3"/>
<dbReference type="SUPFAM" id="SSF52799">
    <property type="entry name" value="(Phosphotyrosine protein) phosphatases II"/>
    <property type="match status" value="1"/>
</dbReference>
<dbReference type="InterPro" id="IPR029021">
    <property type="entry name" value="Prot-tyrosine_phosphatase-like"/>
</dbReference>
<feature type="region of interest" description="Disordered" evidence="8">
    <location>
        <begin position="325"/>
        <end position="357"/>
    </location>
</feature>
<dbReference type="GO" id="GO:0005634">
    <property type="term" value="C:nucleus"/>
    <property type="evidence" value="ECO:0007669"/>
    <property type="project" value="TreeGrafter"/>
</dbReference>
<feature type="transmembrane region" description="Helical" evidence="9">
    <location>
        <begin position="632"/>
        <end position="653"/>
    </location>
</feature>
<keyword evidence="6" id="KW-0904">Protein phosphatase</keyword>
<feature type="domain" description="Tyrosine-protein phosphatase" evidence="10">
    <location>
        <begin position="43"/>
        <end position="307"/>
    </location>
</feature>
<dbReference type="EMBL" id="JXXN02000397">
    <property type="protein sequence ID" value="THD27529.1"/>
    <property type="molecule type" value="Genomic_DNA"/>
</dbReference>
<dbReference type="AlphaFoldDB" id="A0A4E0RF68"/>
<keyword evidence="7 9" id="KW-0472">Membrane</keyword>
<comment type="caution">
    <text evidence="12">The sequence shown here is derived from an EMBL/GenBank/DDBJ whole genome shotgun (WGS) entry which is preliminary data.</text>
</comment>
<dbReference type="PROSITE" id="PS00383">
    <property type="entry name" value="TYR_PHOSPHATASE_1"/>
    <property type="match status" value="1"/>
</dbReference>
<dbReference type="SMART" id="SM00194">
    <property type="entry name" value="PTPc"/>
    <property type="match status" value="1"/>
</dbReference>
<dbReference type="PROSITE" id="PS50056">
    <property type="entry name" value="TYR_PHOSPHATASE_2"/>
    <property type="match status" value="1"/>
</dbReference>
<reference evidence="12" key="1">
    <citation type="submission" date="2019-03" db="EMBL/GenBank/DDBJ databases">
        <title>Improved annotation for the trematode Fasciola hepatica.</title>
        <authorList>
            <person name="Choi Y.-J."/>
            <person name="Martin J."/>
            <person name="Mitreva M."/>
        </authorList>
    </citation>
    <scope>NUCLEOTIDE SEQUENCE [LARGE SCALE GENOMIC DNA]</scope>
</reference>
<evidence type="ECO:0000259" key="11">
    <source>
        <dbReference type="PROSITE" id="PS50056"/>
    </source>
</evidence>
<dbReference type="InterPro" id="IPR003595">
    <property type="entry name" value="Tyr_Pase_cat"/>
</dbReference>
<evidence type="ECO:0000256" key="4">
    <source>
        <dbReference type="ARBA" id="ARBA00022553"/>
    </source>
</evidence>
<feature type="domain" description="Tyrosine specific protein phosphatases" evidence="11">
    <location>
        <begin position="222"/>
        <end position="298"/>
    </location>
</feature>
<evidence type="ECO:0000256" key="1">
    <source>
        <dbReference type="ARBA" id="ARBA00004308"/>
    </source>
</evidence>
<keyword evidence="9" id="KW-1133">Transmembrane helix</keyword>
<keyword evidence="5" id="KW-0378">Hydrolase</keyword>
<dbReference type="PANTHER" id="PTHR46047">
    <property type="entry name" value="TYROSINE-PROTEIN PHOSPHATASE NON-RECEPTOR TYPE 61F"/>
    <property type="match status" value="1"/>
</dbReference>
<sequence length="659" mass="74912">MVTYIGPNKENQLTKEQLIEDDPYDLKTLLSLYESHKLWNIVYERLKNRSTVFNSEVTYEAARDVHNRWKNRYRDIIPYDSTRVILDSGCVGNYINASYVEVPIAPSRRYILTQGPMQQTSSHFWLMVWERRSPAIVMLNRIFEKGLMKCHPYFPQKCFHPTLYFDDVDLRIKINVEVTHRYFVKRILCISNTRTDEQHEVVHLHYTNWPDFGVPFSPSGLLDFLWIVRSSGALDNPKHPPVIHCSAGVGRSGAFVLIDLALHLVEVLGNIRGTDLAELFVELRRCRMGIIQTAEQLRFCYCAIVQGTEAILSVPPEEISSIRFSPNSREVNGSDASADEGWDGMMEEEDDSSSEDLEKIENNEEGLLGPSGLTTETEVRLLSRYNAFEQMSPVHVPDDATESDSDFSSSVLRIRNSPWISSSYPSNTSDEVIQQNTTQYMISAAIAAENSPHLISSTFSGADGKFHHCSGPVDEDLLDTTHLDRCCTLAVMKEDSDNSIPSLMSSERNTRGDKPLTQDIAENLNDPVPHQDVFCEVRDTDIGGLGDDKARITDGNETITDPLTDEYLAASRDLNERRRARRLRRDRVRESIEAIRERMRSENLERKRFLPVSVSFYMRRFFTESGYIQGPVGAILGASVILALTVGVSIAIYSHWFRT</sequence>
<comment type="subcellular location">
    <subcellularLocation>
        <location evidence="1">Endomembrane system</location>
    </subcellularLocation>
</comment>
<evidence type="ECO:0000313" key="13">
    <source>
        <dbReference type="Proteomes" id="UP000230066"/>
    </source>
</evidence>